<dbReference type="Gene3D" id="3.10.290.10">
    <property type="entry name" value="RNA-binding S4 domain"/>
    <property type="match status" value="1"/>
</dbReference>
<feature type="domain" description="Small ribosomal subunit protein uS4 N-terminal" evidence="7">
    <location>
        <begin position="3"/>
        <end position="97"/>
    </location>
</feature>
<proteinExistence type="inferred from homology"/>
<dbReference type="SUPFAM" id="SSF55174">
    <property type="entry name" value="Alpha-L RNA-binding motif"/>
    <property type="match status" value="1"/>
</dbReference>
<sequence length="208" mass="23345">MSRYTGPVCRLCRAEGAKLFLKGDRCYTEKCGLTKRNSKPGQHGTRRGKMSEYGIRLREKQKLRRFYGINETQFSTIYKRATGMTGQTGHNFLQLLERRLDNVVYRLGLGVSRSQARQLICHGHFTVNGRKLDIPSALLKVGDVVAVAEGSRDVPTIKENAEASASRSIPAWLEFNPEAMSGSLVAVPVREQIDVPVNEQLVVEFYAR</sequence>
<accession>A0A645BIE4</accession>
<organism evidence="8">
    <name type="scientific">bioreactor metagenome</name>
    <dbReference type="NCBI Taxonomy" id="1076179"/>
    <lineage>
        <taxon>unclassified sequences</taxon>
        <taxon>metagenomes</taxon>
        <taxon>ecological metagenomes</taxon>
    </lineage>
</organism>
<dbReference type="GO" id="GO:0003735">
    <property type="term" value="F:structural constituent of ribosome"/>
    <property type="evidence" value="ECO:0007669"/>
    <property type="project" value="InterPro"/>
</dbReference>
<dbReference type="HAMAP" id="MF_01306_B">
    <property type="entry name" value="Ribosomal_uS4_B"/>
    <property type="match status" value="1"/>
</dbReference>
<dbReference type="Pfam" id="PF00163">
    <property type="entry name" value="Ribosomal_S4"/>
    <property type="match status" value="1"/>
</dbReference>
<dbReference type="GO" id="GO:0019843">
    <property type="term" value="F:rRNA binding"/>
    <property type="evidence" value="ECO:0007669"/>
    <property type="project" value="UniProtKB-KW"/>
</dbReference>
<dbReference type="PANTHER" id="PTHR11831:SF4">
    <property type="entry name" value="SMALL RIBOSOMAL SUBUNIT PROTEIN US4M"/>
    <property type="match status" value="1"/>
</dbReference>
<dbReference type="SMR" id="A0A645BIE4"/>
<dbReference type="InterPro" id="IPR036986">
    <property type="entry name" value="S4_RNA-bd_sf"/>
</dbReference>
<evidence type="ECO:0000256" key="3">
    <source>
        <dbReference type="ARBA" id="ARBA00022884"/>
    </source>
</evidence>
<dbReference type="Pfam" id="PF01479">
    <property type="entry name" value="S4"/>
    <property type="match status" value="1"/>
</dbReference>
<dbReference type="GO" id="GO:0042274">
    <property type="term" value="P:ribosomal small subunit biogenesis"/>
    <property type="evidence" value="ECO:0007669"/>
    <property type="project" value="TreeGrafter"/>
</dbReference>
<dbReference type="InterPro" id="IPR005709">
    <property type="entry name" value="Ribosomal_uS4_bac-type"/>
</dbReference>
<dbReference type="PROSITE" id="PS00632">
    <property type="entry name" value="RIBOSOMAL_S4"/>
    <property type="match status" value="1"/>
</dbReference>
<protein>
    <submittedName>
        <fullName evidence="8">30S ribosomal protein S4</fullName>
    </submittedName>
</protein>
<dbReference type="NCBIfam" id="NF003717">
    <property type="entry name" value="PRK05327.1"/>
    <property type="match status" value="1"/>
</dbReference>
<comment type="caution">
    <text evidence="8">The sequence shown here is derived from an EMBL/GenBank/DDBJ whole genome shotgun (WGS) entry which is preliminary data.</text>
</comment>
<dbReference type="GO" id="GO:0006412">
    <property type="term" value="P:translation"/>
    <property type="evidence" value="ECO:0007669"/>
    <property type="project" value="InterPro"/>
</dbReference>
<evidence type="ECO:0000259" key="6">
    <source>
        <dbReference type="SMART" id="SM00363"/>
    </source>
</evidence>
<feature type="domain" description="RNA-binding S4" evidence="6">
    <location>
        <begin position="98"/>
        <end position="162"/>
    </location>
</feature>
<dbReference type="PROSITE" id="PS50889">
    <property type="entry name" value="S4"/>
    <property type="match status" value="1"/>
</dbReference>
<dbReference type="InterPro" id="IPR002942">
    <property type="entry name" value="S4_RNA-bd"/>
</dbReference>
<dbReference type="GO" id="GO:0015935">
    <property type="term" value="C:small ribosomal subunit"/>
    <property type="evidence" value="ECO:0007669"/>
    <property type="project" value="InterPro"/>
</dbReference>
<evidence type="ECO:0000256" key="4">
    <source>
        <dbReference type="ARBA" id="ARBA00022980"/>
    </source>
</evidence>
<dbReference type="Gene3D" id="1.10.1050.10">
    <property type="entry name" value="Ribosomal Protein S4 Delta 41, Chain A, domain 1"/>
    <property type="match status" value="1"/>
</dbReference>
<keyword evidence="3" id="KW-0694">RNA-binding</keyword>
<keyword evidence="2" id="KW-0699">rRNA-binding</keyword>
<keyword evidence="5" id="KW-0687">Ribonucleoprotein</keyword>
<dbReference type="FunFam" id="3.10.290.10:FF:000001">
    <property type="entry name" value="30S ribosomal protein S4"/>
    <property type="match status" value="1"/>
</dbReference>
<dbReference type="PANTHER" id="PTHR11831">
    <property type="entry name" value="30S 40S RIBOSOMAL PROTEIN"/>
    <property type="match status" value="1"/>
</dbReference>
<reference evidence="8" key="1">
    <citation type="submission" date="2019-08" db="EMBL/GenBank/DDBJ databases">
        <authorList>
            <person name="Kucharzyk K."/>
            <person name="Murdoch R.W."/>
            <person name="Higgins S."/>
            <person name="Loffler F."/>
        </authorList>
    </citation>
    <scope>NUCLEOTIDE SEQUENCE</scope>
</reference>
<gene>
    <name evidence="8" type="primary">rpsD_36</name>
    <name evidence="8" type="ORF">SDC9_112047</name>
</gene>
<dbReference type="SMART" id="SM00363">
    <property type="entry name" value="S4"/>
    <property type="match status" value="1"/>
</dbReference>
<name>A0A645BIE4_9ZZZZ</name>
<dbReference type="SMART" id="SM01390">
    <property type="entry name" value="Ribosomal_S4"/>
    <property type="match status" value="1"/>
</dbReference>
<keyword evidence="4 8" id="KW-0689">Ribosomal protein</keyword>
<dbReference type="FunFam" id="1.10.1050.10:FF:000001">
    <property type="entry name" value="30S ribosomal protein S4"/>
    <property type="match status" value="1"/>
</dbReference>
<dbReference type="CDD" id="cd00165">
    <property type="entry name" value="S4"/>
    <property type="match status" value="1"/>
</dbReference>
<dbReference type="InterPro" id="IPR022801">
    <property type="entry name" value="Ribosomal_uS4"/>
</dbReference>
<dbReference type="NCBIfam" id="TIGR01017">
    <property type="entry name" value="rpsD_bact"/>
    <property type="match status" value="1"/>
</dbReference>
<comment type="similarity">
    <text evidence="1">Belongs to the universal ribosomal protein uS4 family.</text>
</comment>
<dbReference type="InterPro" id="IPR018079">
    <property type="entry name" value="Ribosomal_uS4_CS"/>
</dbReference>
<dbReference type="AlphaFoldDB" id="A0A645BIE4"/>
<evidence type="ECO:0000256" key="2">
    <source>
        <dbReference type="ARBA" id="ARBA00022730"/>
    </source>
</evidence>
<evidence type="ECO:0000313" key="8">
    <source>
        <dbReference type="EMBL" id="MPM65155.1"/>
    </source>
</evidence>
<evidence type="ECO:0000259" key="7">
    <source>
        <dbReference type="SMART" id="SM01390"/>
    </source>
</evidence>
<dbReference type="EMBL" id="VSSQ01020362">
    <property type="protein sequence ID" value="MPM65155.1"/>
    <property type="molecule type" value="Genomic_DNA"/>
</dbReference>
<dbReference type="InterPro" id="IPR001912">
    <property type="entry name" value="Ribosomal_uS4_N"/>
</dbReference>
<evidence type="ECO:0000256" key="1">
    <source>
        <dbReference type="ARBA" id="ARBA00007465"/>
    </source>
</evidence>
<evidence type="ECO:0000256" key="5">
    <source>
        <dbReference type="ARBA" id="ARBA00023274"/>
    </source>
</evidence>